<dbReference type="PANTHER" id="PTHR43549:SF3">
    <property type="entry name" value="MULTIDRUG RESISTANCE PROTEIN YPNP-RELATED"/>
    <property type="match status" value="1"/>
</dbReference>
<keyword evidence="5 7" id="KW-1133">Transmembrane helix</keyword>
<feature type="transmembrane region" description="Helical" evidence="7">
    <location>
        <begin position="21"/>
        <end position="42"/>
    </location>
</feature>
<dbReference type="Pfam" id="PF01554">
    <property type="entry name" value="MatE"/>
    <property type="match status" value="2"/>
</dbReference>
<feature type="transmembrane region" description="Helical" evidence="7">
    <location>
        <begin position="205"/>
        <end position="224"/>
    </location>
</feature>
<evidence type="ECO:0000313" key="9">
    <source>
        <dbReference type="Proteomes" id="UP001265700"/>
    </source>
</evidence>
<evidence type="ECO:0000256" key="7">
    <source>
        <dbReference type="SAM" id="Phobius"/>
    </source>
</evidence>
<feature type="transmembrane region" description="Helical" evidence="7">
    <location>
        <begin position="148"/>
        <end position="166"/>
    </location>
</feature>
<feature type="transmembrane region" description="Helical" evidence="7">
    <location>
        <begin position="360"/>
        <end position="385"/>
    </location>
</feature>
<dbReference type="NCBIfam" id="TIGR00797">
    <property type="entry name" value="matE"/>
    <property type="match status" value="1"/>
</dbReference>
<accession>A0ABU1WHQ6</accession>
<feature type="transmembrane region" description="Helical" evidence="7">
    <location>
        <begin position="245"/>
        <end position="271"/>
    </location>
</feature>
<keyword evidence="9" id="KW-1185">Reference proteome</keyword>
<keyword evidence="6 7" id="KW-0472">Membrane</keyword>
<feature type="transmembrane region" description="Helical" evidence="7">
    <location>
        <begin position="423"/>
        <end position="441"/>
    </location>
</feature>
<comment type="subcellular location">
    <subcellularLocation>
        <location evidence="1">Cell inner membrane</location>
        <topology evidence="1">Multi-pass membrane protein</topology>
    </subcellularLocation>
</comment>
<dbReference type="InterPro" id="IPR002528">
    <property type="entry name" value="MATE_fam"/>
</dbReference>
<dbReference type="Proteomes" id="UP001265700">
    <property type="component" value="Unassembled WGS sequence"/>
</dbReference>
<evidence type="ECO:0000256" key="3">
    <source>
        <dbReference type="ARBA" id="ARBA00022475"/>
    </source>
</evidence>
<sequence>MTSASSPPHPVTSGKFVTGSTLGHVITMTATGSIGLAAVFFVDVLNLFYISLLGQKELAAAVGYAGTLLFFLTSLAIGLSIAATALTSRALGRGDRPHAQQLAGASMLLMALFMTAAVVLTFPFLRYLLGALGASGETAELALRFTRIVLPSAIPLGLGMCLGALLRSLGDARRAMFVTLGAGAISAVLDPILIFALGWGLDGAAVATVLTRLAMVGIGLHALLRVHRLLVWPAMPVLHNTLRPFLAIGVPAVLTQVATPVGNAFVTAAIADFGDSAVAGWAVIVRLIPVAFVALFALSGSVGPILGQNLGARRHDRLRATVRDSLKVVLVYVTVVWVLLAMASGWIADAFGAAGEARELIVFFCVFVAGSFMFNGALFVANAAFNNLGFAFYSTALNWGRATLGVVPFIWLGAQWFGARGVMAGYGLGVVMFGLAGALLCRKVLKRIEREASTDDALKT</sequence>
<comment type="caution">
    <text evidence="8">The sequence shown here is derived from an EMBL/GenBank/DDBJ whole genome shotgun (WGS) entry which is preliminary data.</text>
</comment>
<dbReference type="PIRSF" id="PIRSF006603">
    <property type="entry name" value="DinF"/>
    <property type="match status" value="1"/>
</dbReference>
<evidence type="ECO:0000256" key="5">
    <source>
        <dbReference type="ARBA" id="ARBA00022989"/>
    </source>
</evidence>
<feature type="transmembrane region" description="Helical" evidence="7">
    <location>
        <begin position="397"/>
        <end position="417"/>
    </location>
</feature>
<evidence type="ECO:0000256" key="4">
    <source>
        <dbReference type="ARBA" id="ARBA00022692"/>
    </source>
</evidence>
<feature type="transmembrane region" description="Helical" evidence="7">
    <location>
        <begin position="178"/>
        <end position="199"/>
    </location>
</feature>
<evidence type="ECO:0000256" key="6">
    <source>
        <dbReference type="ARBA" id="ARBA00023136"/>
    </source>
</evidence>
<feature type="transmembrane region" description="Helical" evidence="7">
    <location>
        <begin position="283"/>
        <end position="307"/>
    </location>
</feature>
<dbReference type="InterPro" id="IPR052031">
    <property type="entry name" value="Membrane_Transporter-Flippase"/>
</dbReference>
<keyword evidence="4 7" id="KW-0812">Transmembrane</keyword>
<proteinExistence type="predicted"/>
<evidence type="ECO:0000256" key="1">
    <source>
        <dbReference type="ARBA" id="ARBA00004429"/>
    </source>
</evidence>
<dbReference type="RefSeq" id="WP_310311689.1">
    <property type="nucleotide sequence ID" value="NZ_JAVDWU010000001.1"/>
</dbReference>
<feature type="transmembrane region" description="Helical" evidence="7">
    <location>
        <begin position="107"/>
        <end position="128"/>
    </location>
</feature>
<gene>
    <name evidence="8" type="ORF">J2W49_000728</name>
</gene>
<feature type="transmembrane region" description="Helical" evidence="7">
    <location>
        <begin position="328"/>
        <end position="348"/>
    </location>
</feature>
<feature type="transmembrane region" description="Helical" evidence="7">
    <location>
        <begin position="62"/>
        <end position="86"/>
    </location>
</feature>
<dbReference type="InterPro" id="IPR048279">
    <property type="entry name" value="MdtK-like"/>
</dbReference>
<organism evidence="8 9">
    <name type="scientific">Hydrogenophaga palleronii</name>
    <dbReference type="NCBI Taxonomy" id="65655"/>
    <lineage>
        <taxon>Bacteria</taxon>
        <taxon>Pseudomonadati</taxon>
        <taxon>Pseudomonadota</taxon>
        <taxon>Betaproteobacteria</taxon>
        <taxon>Burkholderiales</taxon>
        <taxon>Comamonadaceae</taxon>
        <taxon>Hydrogenophaga</taxon>
    </lineage>
</organism>
<keyword evidence="3" id="KW-1003">Cell membrane</keyword>
<dbReference type="PANTHER" id="PTHR43549">
    <property type="entry name" value="MULTIDRUG RESISTANCE PROTEIN YPNP-RELATED"/>
    <property type="match status" value="1"/>
</dbReference>
<reference evidence="8 9" key="1">
    <citation type="submission" date="2023-07" db="EMBL/GenBank/DDBJ databases">
        <title>Sorghum-associated microbial communities from plants grown in Nebraska, USA.</title>
        <authorList>
            <person name="Schachtman D."/>
        </authorList>
    </citation>
    <scope>NUCLEOTIDE SEQUENCE [LARGE SCALE GENOMIC DNA]</scope>
    <source>
        <strain evidence="8 9">4249</strain>
    </source>
</reference>
<keyword evidence="2" id="KW-0813">Transport</keyword>
<evidence type="ECO:0000313" key="8">
    <source>
        <dbReference type="EMBL" id="MDR7148800.1"/>
    </source>
</evidence>
<protein>
    <submittedName>
        <fullName evidence="8">MATE family efflux protein</fullName>
    </submittedName>
</protein>
<name>A0ABU1WHQ6_9BURK</name>
<evidence type="ECO:0000256" key="2">
    <source>
        <dbReference type="ARBA" id="ARBA00022448"/>
    </source>
</evidence>
<dbReference type="EMBL" id="JAVDWU010000001">
    <property type="protein sequence ID" value="MDR7148800.1"/>
    <property type="molecule type" value="Genomic_DNA"/>
</dbReference>